<comment type="caution">
    <text evidence="3">The sequence shown here is derived from an EMBL/GenBank/DDBJ whole genome shotgun (WGS) entry which is preliminary data.</text>
</comment>
<sequence>MSFTDMNKGRPGVWFNFAPVVEQAIEGSDGAVAIVKKDYNTTATADTAYEFTTLTEAKEIIGTSKMDDIRRAFKGGASKVVVYTLKAPEGLEKEYDYTGAQTALSLRFFEGVTFDHPLTAAAVTSWKDWATTQAKEERYLPVFYGVDDDTDTAAGIARAVADKSELVATAINAPVFGDVTWKSWEAANWIAGKFASTPLSQSLTYAEVEGATDVSVRLTNPQIVEALSKGAMVFEYNGRKVRLVRGVTTAGTSLKNLAFKQAFTRDIKFYLEEVFIGKVPNGPNQRLSAEGSIKSQYMQTYEDREVIDSDWSLKVLPGPGKRQVVVEVVAVDLETMEEFYITVSQGGGN</sequence>
<name>A0A1B9ATV1_9BACI</name>
<proteinExistence type="inferred from homology"/>
<dbReference type="Proteomes" id="UP000092578">
    <property type="component" value="Unassembled WGS sequence"/>
</dbReference>
<dbReference type="Gene3D" id="3.30.1370.220">
    <property type="match status" value="1"/>
</dbReference>
<evidence type="ECO:0000256" key="1">
    <source>
        <dbReference type="ARBA" id="ARBA00008005"/>
    </source>
</evidence>
<accession>A0A1B9ATV1</accession>
<organism evidence="3 4">
    <name type="scientific">Pseudobacillus wudalianchiensis</name>
    <dbReference type="NCBI Taxonomy" id="1743143"/>
    <lineage>
        <taxon>Bacteria</taxon>
        <taxon>Bacillati</taxon>
        <taxon>Bacillota</taxon>
        <taxon>Bacilli</taxon>
        <taxon>Bacillales</taxon>
        <taxon>Bacillaceae</taxon>
        <taxon>Pseudobacillus</taxon>
    </lineage>
</organism>
<dbReference type="InterPro" id="IPR035089">
    <property type="entry name" value="Phage_sheath_subtilisin"/>
</dbReference>
<protein>
    <recommendedName>
        <fullName evidence="2">Tail sheath protein subtilisin-like domain-containing protein</fullName>
    </recommendedName>
</protein>
<evidence type="ECO:0000313" key="3">
    <source>
        <dbReference type="EMBL" id="OCA87293.1"/>
    </source>
</evidence>
<evidence type="ECO:0000259" key="2">
    <source>
        <dbReference type="Pfam" id="PF04984"/>
    </source>
</evidence>
<comment type="similarity">
    <text evidence="1">Belongs to the myoviridae tail sheath protein family.</text>
</comment>
<evidence type="ECO:0000313" key="4">
    <source>
        <dbReference type="Proteomes" id="UP000092578"/>
    </source>
</evidence>
<reference evidence="4" key="1">
    <citation type="submission" date="2016-05" db="EMBL/GenBank/DDBJ databases">
        <authorList>
            <person name="Liu B."/>
            <person name="Wang J."/>
            <person name="Zhu Y."/>
            <person name="Liu G."/>
            <person name="Chen Q."/>
            <person name="Chen Z."/>
            <person name="Lan J."/>
            <person name="Che J."/>
            <person name="Ge C."/>
            <person name="Shi H."/>
            <person name="Pan Z."/>
            <person name="Liu X."/>
        </authorList>
    </citation>
    <scope>NUCLEOTIDE SEQUENCE [LARGE SCALE GENOMIC DNA]</scope>
    <source>
        <strain evidence="4">FJAT-27215</strain>
    </source>
</reference>
<dbReference type="EMBL" id="MAYT01000023">
    <property type="protein sequence ID" value="OCA87293.1"/>
    <property type="molecule type" value="Genomic_DNA"/>
</dbReference>
<dbReference type="AlphaFoldDB" id="A0A1B9ATV1"/>
<keyword evidence="4" id="KW-1185">Reference proteome</keyword>
<gene>
    <name evidence="3" type="ORF">A8F95_08580</name>
</gene>
<feature type="domain" description="Tail sheath protein subtilisin-like" evidence="2">
    <location>
        <begin position="96"/>
        <end position="249"/>
    </location>
</feature>
<dbReference type="Gene3D" id="3.40.50.11790">
    <property type="match status" value="1"/>
</dbReference>
<dbReference type="Pfam" id="PF04984">
    <property type="entry name" value="Phage_sheath_1"/>
    <property type="match status" value="1"/>
</dbReference>
<dbReference type="Gene3D" id="3.10.450.690">
    <property type="match status" value="1"/>
</dbReference>